<keyword evidence="1" id="KW-0175">Coiled coil</keyword>
<dbReference type="NCBIfam" id="TIGR02837">
    <property type="entry name" value="spore_II_R"/>
    <property type="match status" value="1"/>
</dbReference>
<evidence type="ECO:0000313" key="2">
    <source>
        <dbReference type="EMBL" id="RDV82915.1"/>
    </source>
</evidence>
<protein>
    <submittedName>
        <fullName evidence="2">Stage II sporulation protein R</fullName>
    </submittedName>
</protein>
<feature type="coiled-coil region" evidence="1">
    <location>
        <begin position="73"/>
        <end position="100"/>
    </location>
</feature>
<dbReference type="RefSeq" id="WP_115792756.1">
    <property type="nucleotide sequence ID" value="NZ_QSLN01000008.1"/>
</dbReference>
<keyword evidence="3" id="KW-1185">Reference proteome</keyword>
<dbReference type="Pfam" id="PF09551">
    <property type="entry name" value="Spore_II_R"/>
    <property type="match status" value="1"/>
</dbReference>
<comment type="caution">
    <text evidence="2">The sequence shown here is derived from an EMBL/GenBank/DDBJ whole genome shotgun (WGS) entry which is preliminary data.</text>
</comment>
<gene>
    <name evidence="2" type="primary">spoIIR</name>
    <name evidence="2" type="ORF">DXX99_06850</name>
</gene>
<reference evidence="2 3" key="1">
    <citation type="submission" date="2018-08" db="EMBL/GenBank/DDBJ databases">
        <title>Form III RuBisCO-mediated autotrophy in Thermodesulfobium bacteria.</title>
        <authorList>
            <person name="Toshchakov S.V."/>
            <person name="Kublanov I.V."/>
            <person name="Frolov E."/>
            <person name="Bonch-Osmolovskaya E.A."/>
            <person name="Tourova T.P."/>
            <person name="Chernych N.A."/>
            <person name="Lebedinsky A.V."/>
        </authorList>
    </citation>
    <scope>NUCLEOTIDE SEQUENCE [LARGE SCALE GENOMIC DNA]</scope>
    <source>
        <strain evidence="2 3">SR</strain>
    </source>
</reference>
<name>A0A3D8P2X9_9THEO</name>
<proteinExistence type="predicted"/>
<evidence type="ECO:0000313" key="3">
    <source>
        <dbReference type="Proteomes" id="UP000256329"/>
    </source>
</evidence>
<dbReference type="OrthoDB" id="9793324at2"/>
<dbReference type="AlphaFoldDB" id="A0A3D8P2X9"/>
<dbReference type="Proteomes" id="UP000256329">
    <property type="component" value="Unassembled WGS sequence"/>
</dbReference>
<evidence type="ECO:0000256" key="1">
    <source>
        <dbReference type="SAM" id="Coils"/>
    </source>
</evidence>
<dbReference type="EMBL" id="QSLN01000008">
    <property type="protein sequence ID" value="RDV82915.1"/>
    <property type="molecule type" value="Genomic_DNA"/>
</dbReference>
<sequence>MRRKLMTFWALLLLGTGLITWGWCKATAVKAYDPHNLIRIHIVANSDAPSDQALKYRVRDAIITAMAPEFRGVEEIETARQKVEANLERIREVAQREVQAAGKNYEVKVYHGYFDFPERSYGRLTLPAGEYEAVRVVLGAGQGQNWWCVLFPPLCLLDVEKSPEGGGEGEVALRSRLYELARHHLFPPLRQLVQAEPYR</sequence>
<accession>A0A3D8P2X9</accession>
<organism evidence="2 3">
    <name type="scientific">Ammonifex thiophilus</name>
    <dbReference type="NCBI Taxonomy" id="444093"/>
    <lineage>
        <taxon>Bacteria</taxon>
        <taxon>Bacillati</taxon>
        <taxon>Bacillota</taxon>
        <taxon>Clostridia</taxon>
        <taxon>Thermoanaerobacterales</taxon>
        <taxon>Thermoanaerobacteraceae</taxon>
        <taxon>Ammonifex</taxon>
    </lineage>
</organism>
<dbReference type="InterPro" id="IPR014202">
    <property type="entry name" value="Spore_II_R"/>
</dbReference>